<dbReference type="InterPro" id="IPR018392">
    <property type="entry name" value="LysM"/>
</dbReference>
<evidence type="ECO:0000313" key="13">
    <source>
        <dbReference type="Proteomes" id="UP001628193"/>
    </source>
</evidence>
<dbReference type="InterPro" id="IPR005490">
    <property type="entry name" value="LD_TPept_cat_dom"/>
</dbReference>
<feature type="domain" description="L,D-TPase catalytic" evidence="11">
    <location>
        <begin position="137"/>
        <end position="266"/>
    </location>
</feature>
<accession>A0ABQ0C4L1</accession>
<keyword evidence="4" id="KW-0808">Transferase</keyword>
<dbReference type="CDD" id="cd00118">
    <property type="entry name" value="LysM"/>
    <property type="match status" value="1"/>
</dbReference>
<dbReference type="SUPFAM" id="SSF141523">
    <property type="entry name" value="L,D-transpeptidase catalytic domain-like"/>
    <property type="match status" value="1"/>
</dbReference>
<evidence type="ECO:0000256" key="2">
    <source>
        <dbReference type="ARBA" id="ARBA00005992"/>
    </source>
</evidence>
<feature type="region of interest" description="Disordered" evidence="10">
    <location>
        <begin position="330"/>
        <end position="480"/>
    </location>
</feature>
<evidence type="ECO:0000256" key="9">
    <source>
        <dbReference type="PROSITE-ProRule" id="PRU01373"/>
    </source>
</evidence>
<organism evidence="12 13">
    <name type="scientific">Candidatus Magnetaquiglobus chichijimensis</name>
    <dbReference type="NCBI Taxonomy" id="3141448"/>
    <lineage>
        <taxon>Bacteria</taxon>
        <taxon>Pseudomonadati</taxon>
        <taxon>Pseudomonadota</taxon>
        <taxon>Magnetococcia</taxon>
        <taxon>Magnetococcales</taxon>
        <taxon>Candidatus Magnetaquicoccaceae</taxon>
        <taxon>Candidatus Magnetaquiglobus</taxon>
    </lineage>
</organism>
<feature type="active site" description="Nucleophile" evidence="9">
    <location>
        <position position="242"/>
    </location>
</feature>
<evidence type="ECO:0000256" key="7">
    <source>
        <dbReference type="ARBA" id="ARBA00022984"/>
    </source>
</evidence>
<dbReference type="Pfam" id="PF03734">
    <property type="entry name" value="YkuD"/>
    <property type="match status" value="1"/>
</dbReference>
<feature type="compositionally biased region" description="Basic and acidic residues" evidence="10">
    <location>
        <begin position="371"/>
        <end position="403"/>
    </location>
</feature>
<evidence type="ECO:0000256" key="4">
    <source>
        <dbReference type="ARBA" id="ARBA00022679"/>
    </source>
</evidence>
<keyword evidence="3" id="KW-0328">Glycosyltransferase</keyword>
<evidence type="ECO:0000256" key="5">
    <source>
        <dbReference type="ARBA" id="ARBA00022801"/>
    </source>
</evidence>
<evidence type="ECO:0000256" key="10">
    <source>
        <dbReference type="SAM" id="MobiDB-lite"/>
    </source>
</evidence>
<keyword evidence="13" id="KW-1185">Reference proteome</keyword>
<dbReference type="PANTHER" id="PTHR30582:SF24">
    <property type="entry name" value="L,D-TRANSPEPTIDASE ERFK_SRFK-RELATED"/>
    <property type="match status" value="1"/>
</dbReference>
<dbReference type="Gene3D" id="2.40.440.10">
    <property type="entry name" value="L,D-transpeptidase catalytic domain-like"/>
    <property type="match status" value="1"/>
</dbReference>
<dbReference type="CDD" id="cd16913">
    <property type="entry name" value="YkuD_like"/>
    <property type="match status" value="1"/>
</dbReference>
<sequence length="480" mass="52793">MACRVCCMMGGEPPHPPTSDLPGGRATVRSGFRLGVAALAAWVWIAGMEPLYSADPPQDLPRRRYVLKDRKDEVIGGTYFRHRATANDTMIILARDNHMGFNEIMLANPDQDPWGPRVGSKIRMDFRKVLPGLNNPAKIVINLPEMRLYHFRGDRIETYPIGVGQEGMMTPRVRTAVTGKMADPVWRPPASIRKEDPSLPEAIYPGPRNPLGTHAIYLSLPAYLMHGTNRPLGVGRRVSHGCIRLYPEDIIEFFPNVNPGDSVAFVNEPAKAGWRDGELYLEVHPILADLKHEGSLRALMEKAVKQALARRSDLRAVVDWRLAERMADNPDGQSRRIAVAEGSNPAARDRYLTVPEVPEEQTIPEGGLKLPDLERLDREDGNPAAIRIDHPVPKRPVEEERKGAKPNPGNGSAWPPDGDDSNAEPMPAIAPEPPPASIADPAFEPKLDSEADEVPLESATDPSDSPGQGVVPPDYVPPSR</sequence>
<comment type="pathway">
    <text evidence="1 9">Cell wall biogenesis; peptidoglycan biosynthesis.</text>
</comment>
<dbReference type="RefSeq" id="WP_420903526.1">
    <property type="nucleotide sequence ID" value="NZ_BAAFGK010000001.1"/>
</dbReference>
<keyword evidence="7 9" id="KW-0573">Peptidoglycan synthesis</keyword>
<comment type="similarity">
    <text evidence="2">Belongs to the YkuD family.</text>
</comment>
<dbReference type="EMBL" id="BAAFGK010000001">
    <property type="protein sequence ID" value="GAB0055815.1"/>
    <property type="molecule type" value="Genomic_DNA"/>
</dbReference>
<keyword evidence="5" id="KW-0378">Hydrolase</keyword>
<evidence type="ECO:0000256" key="3">
    <source>
        <dbReference type="ARBA" id="ARBA00022676"/>
    </source>
</evidence>
<evidence type="ECO:0000259" key="11">
    <source>
        <dbReference type="PROSITE" id="PS52029"/>
    </source>
</evidence>
<feature type="active site" description="Proton donor/acceptor" evidence="9">
    <location>
        <position position="226"/>
    </location>
</feature>
<proteinExistence type="inferred from homology"/>
<keyword evidence="8 9" id="KW-0961">Cell wall biogenesis/degradation</keyword>
<evidence type="ECO:0000256" key="1">
    <source>
        <dbReference type="ARBA" id="ARBA00004752"/>
    </source>
</evidence>
<name>A0ABQ0C4L1_9PROT</name>
<evidence type="ECO:0000256" key="8">
    <source>
        <dbReference type="ARBA" id="ARBA00023316"/>
    </source>
</evidence>
<evidence type="ECO:0000256" key="6">
    <source>
        <dbReference type="ARBA" id="ARBA00022960"/>
    </source>
</evidence>
<keyword evidence="6 9" id="KW-0133">Cell shape</keyword>
<comment type="caution">
    <text evidence="12">The sequence shown here is derived from an EMBL/GenBank/DDBJ whole genome shotgun (WGS) entry which is preliminary data.</text>
</comment>
<dbReference type="InterPro" id="IPR038063">
    <property type="entry name" value="Transpep_catalytic_dom"/>
</dbReference>
<protein>
    <recommendedName>
        <fullName evidence="11">L,D-TPase catalytic domain-containing protein</fullName>
    </recommendedName>
</protein>
<reference evidence="12 13" key="1">
    <citation type="submission" date="2024-05" db="EMBL/GenBank/DDBJ databases">
        <authorList>
            <consortium name="Candidatus Magnetaquicoccaceae bacterium FCR-1 genome sequencing consortium"/>
            <person name="Shimoshige H."/>
            <person name="Shimamura S."/>
            <person name="Taoka A."/>
            <person name="Kobayashi H."/>
            <person name="Maekawa T."/>
        </authorList>
    </citation>
    <scope>NUCLEOTIDE SEQUENCE [LARGE SCALE GENOMIC DNA]</scope>
    <source>
        <strain evidence="12 13">FCR-1</strain>
    </source>
</reference>
<dbReference type="Proteomes" id="UP001628193">
    <property type="component" value="Unassembled WGS sequence"/>
</dbReference>
<gene>
    <name evidence="12" type="ORF">SIID45300_00112</name>
</gene>
<dbReference type="InterPro" id="IPR050979">
    <property type="entry name" value="LD-transpeptidase"/>
</dbReference>
<dbReference type="PROSITE" id="PS52029">
    <property type="entry name" value="LD_TPASE"/>
    <property type="match status" value="1"/>
</dbReference>
<dbReference type="PANTHER" id="PTHR30582">
    <property type="entry name" value="L,D-TRANSPEPTIDASE"/>
    <property type="match status" value="1"/>
</dbReference>
<reference evidence="12 13" key="2">
    <citation type="submission" date="2024-09" db="EMBL/GenBank/DDBJ databases">
        <title>Draft genome sequence of Candidatus Magnetaquicoccaceae bacterium FCR-1.</title>
        <authorList>
            <person name="Shimoshige H."/>
            <person name="Shimamura S."/>
            <person name="Taoka A."/>
            <person name="Kobayashi H."/>
            <person name="Maekawa T."/>
        </authorList>
    </citation>
    <scope>NUCLEOTIDE SEQUENCE [LARGE SCALE GENOMIC DNA]</scope>
    <source>
        <strain evidence="12 13">FCR-1</strain>
    </source>
</reference>
<evidence type="ECO:0000313" key="12">
    <source>
        <dbReference type="EMBL" id="GAB0055815.1"/>
    </source>
</evidence>